<feature type="domain" description="FBD" evidence="3">
    <location>
        <begin position="379"/>
        <end position="413"/>
    </location>
</feature>
<evidence type="ECO:0000259" key="3">
    <source>
        <dbReference type="Pfam" id="PF08387"/>
    </source>
</evidence>
<dbReference type="HOGENOM" id="CLU_017148_0_1_1"/>
<dbReference type="PANTHER" id="PTHR34709:SF75">
    <property type="entry name" value="FBD DOMAIN-CONTAINING PROTEIN"/>
    <property type="match status" value="1"/>
</dbReference>
<dbReference type="AlphaFoldDB" id="K3ZT74"/>
<evidence type="ECO:0000313" key="5">
    <source>
        <dbReference type="Proteomes" id="UP000004995"/>
    </source>
</evidence>
<accession>K3ZT74</accession>
<dbReference type="EMBL" id="AGNK02001253">
    <property type="status" value="NOT_ANNOTATED_CDS"/>
    <property type="molecule type" value="Genomic_DNA"/>
</dbReference>
<sequence>MQLRSGRRLVPSRPSAAPQGGARRGCPRRRPEEGDGGGEDRLSGLPEELILEVLDRLGCAREAARTSGLSRRWRGLWTHLPVLTFDGMNPDSLGGALARVRPERNRLVIRIYPGATLSAARVSSLLNASARIAPKELVVELDRYSRGVRVKLPRLIQNLASALSEAGKFAALESLALVPCCVDPSDLLPLCPCLRRFEAQCHYNWTLDTLEVHSESLEELVLGIQHRSSMPQHVNIATPMLKKFMLRSYGFRFAMSFLAPKVEEFSLEMECGLSRVGFGEKWHLLWLSMATAWTNRYGQFPRVRVHTLSLTIAARDRYSAAAQSFAQEIARLPVSHFSVLELRLRTEGRGFGALFGECLKNFDCDQASNWRNEHISLPNLQVVEFEGFHGADHEVDFLKFLFQSAPMLKRLTIELSAEISPDIQGCQELCSILKANASVKCYVYDRSGQKISFA</sequence>
<name>K3ZT74_SETIT</name>
<feature type="region of interest" description="Disordered" evidence="1">
    <location>
        <begin position="1"/>
        <end position="43"/>
    </location>
</feature>
<evidence type="ECO:0000313" key="4">
    <source>
        <dbReference type="EnsemblPlants" id="KQL25807"/>
    </source>
</evidence>
<dbReference type="Proteomes" id="UP000004995">
    <property type="component" value="Unassembled WGS sequence"/>
</dbReference>
<dbReference type="OMA" id="WRNEHIS"/>
<organism evidence="4 5">
    <name type="scientific">Setaria italica</name>
    <name type="common">Foxtail millet</name>
    <name type="synonym">Panicum italicum</name>
    <dbReference type="NCBI Taxonomy" id="4555"/>
    <lineage>
        <taxon>Eukaryota</taxon>
        <taxon>Viridiplantae</taxon>
        <taxon>Streptophyta</taxon>
        <taxon>Embryophyta</taxon>
        <taxon>Tracheophyta</taxon>
        <taxon>Spermatophyta</taxon>
        <taxon>Magnoliopsida</taxon>
        <taxon>Liliopsida</taxon>
        <taxon>Poales</taxon>
        <taxon>Poaceae</taxon>
        <taxon>PACMAD clade</taxon>
        <taxon>Panicoideae</taxon>
        <taxon>Panicodae</taxon>
        <taxon>Paniceae</taxon>
        <taxon>Cenchrinae</taxon>
        <taxon>Setaria</taxon>
    </lineage>
</organism>
<dbReference type="InterPro" id="IPR055312">
    <property type="entry name" value="FBL15-like"/>
</dbReference>
<reference evidence="5" key="1">
    <citation type="journal article" date="2012" name="Nat. Biotechnol.">
        <title>Reference genome sequence of the model plant Setaria.</title>
        <authorList>
            <person name="Bennetzen J.L."/>
            <person name="Schmutz J."/>
            <person name="Wang H."/>
            <person name="Percifield R."/>
            <person name="Hawkins J."/>
            <person name="Pontaroli A.C."/>
            <person name="Estep M."/>
            <person name="Feng L."/>
            <person name="Vaughn J.N."/>
            <person name="Grimwood J."/>
            <person name="Jenkins J."/>
            <person name="Barry K."/>
            <person name="Lindquist E."/>
            <person name="Hellsten U."/>
            <person name="Deshpande S."/>
            <person name="Wang X."/>
            <person name="Wu X."/>
            <person name="Mitros T."/>
            <person name="Triplett J."/>
            <person name="Yang X."/>
            <person name="Ye C.Y."/>
            <person name="Mauro-Herrera M."/>
            <person name="Wang L."/>
            <person name="Li P."/>
            <person name="Sharma M."/>
            <person name="Sharma R."/>
            <person name="Ronald P.C."/>
            <person name="Panaud O."/>
            <person name="Kellogg E.A."/>
            <person name="Brutnell T.P."/>
            <person name="Doust A.N."/>
            <person name="Tuskan G.A."/>
            <person name="Rokhsar D."/>
            <person name="Devos K.M."/>
        </authorList>
    </citation>
    <scope>NUCLEOTIDE SEQUENCE [LARGE SCALE GENOMIC DNA]</scope>
    <source>
        <strain evidence="5">cv. Yugu1</strain>
    </source>
</reference>
<dbReference type="EnsemblPlants" id="KQL25807">
    <property type="protein sequence ID" value="KQL25807"/>
    <property type="gene ID" value="SETIT_029804mg"/>
</dbReference>
<proteinExistence type="predicted"/>
<dbReference type="Pfam" id="PF08387">
    <property type="entry name" value="FBD"/>
    <property type="match status" value="1"/>
</dbReference>
<feature type="domain" description="F-box" evidence="2">
    <location>
        <begin position="42"/>
        <end position="82"/>
    </location>
</feature>
<dbReference type="InParanoid" id="K3ZT74"/>
<dbReference type="SUPFAM" id="SSF81383">
    <property type="entry name" value="F-box domain"/>
    <property type="match status" value="1"/>
</dbReference>
<dbReference type="InterPro" id="IPR006566">
    <property type="entry name" value="FBD"/>
</dbReference>
<keyword evidence="5" id="KW-1185">Reference proteome</keyword>
<evidence type="ECO:0000256" key="1">
    <source>
        <dbReference type="SAM" id="MobiDB-lite"/>
    </source>
</evidence>
<evidence type="ECO:0000259" key="2">
    <source>
        <dbReference type="Pfam" id="PF00646"/>
    </source>
</evidence>
<dbReference type="Gramene" id="KQL25807">
    <property type="protein sequence ID" value="KQL25807"/>
    <property type="gene ID" value="SETIT_029804mg"/>
</dbReference>
<feature type="compositionally biased region" description="Basic and acidic residues" evidence="1">
    <location>
        <begin position="29"/>
        <end position="42"/>
    </location>
</feature>
<dbReference type="Pfam" id="PF00646">
    <property type="entry name" value="F-box"/>
    <property type="match status" value="1"/>
</dbReference>
<protein>
    <submittedName>
        <fullName evidence="4">Uncharacterized protein</fullName>
    </submittedName>
</protein>
<dbReference type="eggNOG" id="ENOG502R3ZX">
    <property type="taxonomic scope" value="Eukaryota"/>
</dbReference>
<dbReference type="InterPro" id="IPR036047">
    <property type="entry name" value="F-box-like_dom_sf"/>
</dbReference>
<reference evidence="4" key="2">
    <citation type="submission" date="2018-08" db="UniProtKB">
        <authorList>
            <consortium name="EnsemblPlants"/>
        </authorList>
    </citation>
    <scope>IDENTIFICATION</scope>
    <source>
        <strain evidence="4">Yugu1</strain>
    </source>
</reference>
<dbReference type="InterPro" id="IPR001810">
    <property type="entry name" value="F-box_dom"/>
</dbReference>
<dbReference type="PANTHER" id="PTHR34709">
    <property type="entry name" value="OS10G0396666 PROTEIN"/>
    <property type="match status" value="1"/>
</dbReference>